<organism evidence="2 3">
    <name type="scientific">Hamiltosporidium magnivora</name>
    <dbReference type="NCBI Taxonomy" id="148818"/>
    <lineage>
        <taxon>Eukaryota</taxon>
        <taxon>Fungi</taxon>
        <taxon>Fungi incertae sedis</taxon>
        <taxon>Microsporidia</taxon>
        <taxon>Dubosqiidae</taxon>
        <taxon>Hamiltosporidium</taxon>
    </lineage>
</organism>
<evidence type="ECO:0000313" key="3">
    <source>
        <dbReference type="Proteomes" id="UP000293045"/>
    </source>
</evidence>
<comment type="caution">
    <text evidence="2">The sequence shown here is derived from an EMBL/GenBank/DDBJ whole genome shotgun (WGS) entry which is preliminary data.</text>
</comment>
<protein>
    <recommendedName>
        <fullName evidence="1">Resolvase/invertase-type recombinase catalytic domain-containing protein</fullName>
    </recommendedName>
</protein>
<dbReference type="SMART" id="SM00857">
    <property type="entry name" value="Resolvase"/>
    <property type="match status" value="1"/>
</dbReference>
<dbReference type="InterPro" id="IPR036162">
    <property type="entry name" value="Resolvase-like_N_sf"/>
</dbReference>
<name>A0A4Q9KQI1_9MICR</name>
<evidence type="ECO:0000259" key="1">
    <source>
        <dbReference type="SMART" id="SM00857"/>
    </source>
</evidence>
<dbReference type="AlphaFoldDB" id="A0A4Q9KQI1"/>
<dbReference type="InterPro" id="IPR006119">
    <property type="entry name" value="Resolv_N"/>
</dbReference>
<dbReference type="SUPFAM" id="SSF53041">
    <property type="entry name" value="Resolvase-like"/>
    <property type="match status" value="1"/>
</dbReference>
<dbReference type="Pfam" id="PF00239">
    <property type="entry name" value="Resolvase"/>
    <property type="match status" value="1"/>
</dbReference>
<dbReference type="Gene3D" id="3.40.50.1390">
    <property type="entry name" value="Resolvase, N-terminal catalytic domain"/>
    <property type="match status" value="1"/>
</dbReference>
<accession>A0A4Q9KQI1</accession>
<gene>
    <name evidence="2" type="ORF">CWI39_3310p0010</name>
</gene>
<feature type="domain" description="Resolvase/invertase-type recombinase catalytic" evidence="1">
    <location>
        <begin position="5"/>
        <end position="139"/>
    </location>
</feature>
<reference evidence="2 3" key="1">
    <citation type="submission" date="2017-12" db="EMBL/GenBank/DDBJ databases">
        <authorList>
            <person name="Pombert J.-F."/>
            <person name="Haag K.L."/>
            <person name="Ebert D."/>
        </authorList>
    </citation>
    <scope>NUCLEOTIDE SEQUENCE [LARGE SCALE GENOMIC DNA]</scope>
    <source>
        <strain evidence="2">IL-BN-2</strain>
    </source>
</reference>
<evidence type="ECO:0000313" key="2">
    <source>
        <dbReference type="EMBL" id="TBT96927.1"/>
    </source>
</evidence>
<dbReference type="Proteomes" id="UP000293045">
    <property type="component" value="Unassembled WGS sequence"/>
</dbReference>
<sequence>MYNNVFAFVPVFLNQDDYDMQLVYIHNYALAHSFEVNRSVFSNFNDLFSFIHQGDLVLFFKLDHICVSLKDAFSFFSLLDSKGVHFISVSEHSINSEVSGKLLLEFLKVFSCLEDHSFSLRSQRALEVADQFSTKLGRREGMHAQSVKICQDIYLMYSSNLKLSIDFLCSEHKISKRTFYKFCKENNLKLRSNE</sequence>
<dbReference type="GO" id="GO:0003677">
    <property type="term" value="F:DNA binding"/>
    <property type="evidence" value="ECO:0007669"/>
    <property type="project" value="InterPro"/>
</dbReference>
<dbReference type="VEuPathDB" id="MicrosporidiaDB:CWI39_3310p0010"/>
<dbReference type="GO" id="GO:0000150">
    <property type="term" value="F:DNA strand exchange activity"/>
    <property type="evidence" value="ECO:0007669"/>
    <property type="project" value="InterPro"/>
</dbReference>
<dbReference type="EMBL" id="PIXR01003310">
    <property type="protein sequence ID" value="TBT96927.1"/>
    <property type="molecule type" value="Genomic_DNA"/>
</dbReference>
<proteinExistence type="predicted"/>